<proteinExistence type="predicted"/>
<evidence type="ECO:0000313" key="1">
    <source>
        <dbReference type="EMBL" id="WXB87017.1"/>
    </source>
</evidence>
<dbReference type="EMBL" id="CP147403">
    <property type="protein sequence ID" value="WXB87017.1"/>
    <property type="molecule type" value="Genomic_DNA"/>
</dbReference>
<gene>
    <name evidence="1" type="ORF">WCV66_17410</name>
</gene>
<organism evidence="1 2">
    <name type="scientific">Metabacillus rhizosphaerae</name>
    <dbReference type="NCBI Taxonomy" id="3117747"/>
    <lineage>
        <taxon>Bacteria</taxon>
        <taxon>Bacillati</taxon>
        <taxon>Bacillota</taxon>
        <taxon>Bacilli</taxon>
        <taxon>Bacillales</taxon>
        <taxon>Bacillaceae</taxon>
        <taxon>Metabacillus</taxon>
    </lineage>
</organism>
<keyword evidence="2" id="KW-1185">Reference proteome</keyword>
<protein>
    <submittedName>
        <fullName evidence="1">Uncharacterized protein</fullName>
    </submittedName>
</protein>
<dbReference type="RefSeq" id="WP_338786289.1">
    <property type="nucleotide sequence ID" value="NZ_CP147403.1"/>
</dbReference>
<accession>A0ABZ2MP15</accession>
<sequence length="162" mass="19418">MKEMKLSMLLKAYGFDLNQRIKIVRHSDKKRGYDFPLLHQKGQLEIYQSYQEDPDFHDCDLPVLIPWATKTYEKFIGVYKVDGVNPAKEPPLTEDFHHYDIFKPNRNYYYVLERVQLFDEWRDRLVIYWGKGAIHGTRSSLETTRTLLNPPKRIRPSFPWLP</sequence>
<evidence type="ECO:0000313" key="2">
    <source>
        <dbReference type="Proteomes" id="UP001368328"/>
    </source>
</evidence>
<name>A0ABZ2MP15_9BACI</name>
<dbReference type="Proteomes" id="UP001368328">
    <property type="component" value="Chromosome"/>
</dbReference>
<reference evidence="1 2" key="1">
    <citation type="submission" date="2024-02" db="EMBL/GenBank/DDBJ databases">
        <title>Seven novel Bacillus-like species.</title>
        <authorList>
            <person name="Liu G."/>
        </authorList>
    </citation>
    <scope>NUCLEOTIDE SEQUENCE [LARGE SCALE GENOMIC DNA]</scope>
    <source>
        <strain evidence="1 2">FJAT-53654</strain>
    </source>
</reference>